<reference evidence="3" key="2">
    <citation type="submission" date="2023-05" db="EMBL/GenBank/DDBJ databases">
        <authorList>
            <consortium name="Lawrence Berkeley National Laboratory"/>
            <person name="Steindorff A."/>
            <person name="Hensen N."/>
            <person name="Bonometti L."/>
            <person name="Westerberg I."/>
            <person name="Brannstrom I.O."/>
            <person name="Guillou S."/>
            <person name="Cros-Aarteil S."/>
            <person name="Calhoun S."/>
            <person name="Haridas S."/>
            <person name="Kuo A."/>
            <person name="Mondo S."/>
            <person name="Pangilinan J."/>
            <person name="Riley R."/>
            <person name="Labutti K."/>
            <person name="Andreopoulos B."/>
            <person name="Lipzen A."/>
            <person name="Chen C."/>
            <person name="Yanf M."/>
            <person name="Daum C."/>
            <person name="Ng V."/>
            <person name="Clum A."/>
            <person name="Ohm R."/>
            <person name="Martin F."/>
            <person name="Silar P."/>
            <person name="Natvig D."/>
            <person name="Lalanne C."/>
            <person name="Gautier V."/>
            <person name="Ament-Velasquez S.L."/>
            <person name="Kruys A."/>
            <person name="Hutchinson M.I."/>
            <person name="Powell A.J."/>
            <person name="Barry K."/>
            <person name="Miller A.N."/>
            <person name="Grigoriev I.V."/>
            <person name="Debuchy R."/>
            <person name="Gladieux P."/>
            <person name="Thoren M.H."/>
            <person name="Johannesson H."/>
        </authorList>
    </citation>
    <scope>NUCLEOTIDE SEQUENCE</scope>
    <source>
        <strain evidence="3">PSN293</strain>
    </source>
</reference>
<feature type="compositionally biased region" description="Basic and acidic residues" evidence="1">
    <location>
        <begin position="518"/>
        <end position="528"/>
    </location>
</feature>
<evidence type="ECO:0000259" key="2">
    <source>
        <dbReference type="PROSITE" id="PS50011"/>
    </source>
</evidence>
<gene>
    <name evidence="3" type="ORF">QBC37DRAFT_486577</name>
</gene>
<keyword evidence="4" id="KW-1185">Reference proteome</keyword>
<comment type="caution">
    <text evidence="3">The sequence shown here is derived from an EMBL/GenBank/DDBJ whole genome shotgun (WGS) entry which is preliminary data.</text>
</comment>
<dbReference type="EMBL" id="MU858230">
    <property type="protein sequence ID" value="KAK4208753.1"/>
    <property type="molecule type" value="Genomic_DNA"/>
</dbReference>
<feature type="domain" description="Protein kinase" evidence="2">
    <location>
        <begin position="131"/>
        <end position="525"/>
    </location>
</feature>
<dbReference type="GO" id="GO:0005524">
    <property type="term" value="F:ATP binding"/>
    <property type="evidence" value="ECO:0007669"/>
    <property type="project" value="InterPro"/>
</dbReference>
<protein>
    <recommendedName>
        <fullName evidence="2">Protein kinase domain-containing protein</fullName>
    </recommendedName>
</protein>
<dbReference type="PROSITE" id="PS50011">
    <property type="entry name" value="PROTEIN_KINASE_DOM"/>
    <property type="match status" value="1"/>
</dbReference>
<dbReference type="Gene3D" id="1.10.510.10">
    <property type="entry name" value="Transferase(Phosphotransferase) domain 1"/>
    <property type="match status" value="1"/>
</dbReference>
<proteinExistence type="predicted"/>
<evidence type="ECO:0000313" key="4">
    <source>
        <dbReference type="Proteomes" id="UP001301769"/>
    </source>
</evidence>
<evidence type="ECO:0000256" key="1">
    <source>
        <dbReference type="SAM" id="MobiDB-lite"/>
    </source>
</evidence>
<feature type="compositionally biased region" description="Polar residues" evidence="1">
    <location>
        <begin position="506"/>
        <end position="515"/>
    </location>
</feature>
<dbReference type="Proteomes" id="UP001301769">
    <property type="component" value="Unassembled WGS sequence"/>
</dbReference>
<dbReference type="SUPFAM" id="SSF56112">
    <property type="entry name" value="Protein kinase-like (PK-like)"/>
    <property type="match status" value="1"/>
</dbReference>
<dbReference type="InterPro" id="IPR000719">
    <property type="entry name" value="Prot_kinase_dom"/>
</dbReference>
<sequence>MFTLKVHGRKVRQWNQPMQIRRPGYSALNPKNRVDSFPAIGATRWRIDGAATFKTRFYAIPLDMLDSGCLPPLRIDVFVPDQGNYSPALRHTLDATTGVPLTHPPAISALGISRYICRVLDNYCAQNPSLLSRYRRLPYGSRVVVSHIDSDLGNVDVSIEPNYALEGLATSLASLHQAWARQDIPAARWPPNLDLSDLCLIRQLHDSVSLVKVLRCKERPQLQGMTAVFKSGSDDFHHVLHELNLLLTIPPHSNIVGPPLATVTKKSSFGGKQGVYGFLLPYLPSGSLRDKLPAYSFAQRLDTATKICWCTQVTSALIHLFEKGRTFYSDLRPDNVLLDNQGQAVLCDLEQRGSWHEWCPPEVLYPQYVENLLNNQQGSKTPAWDSLIAAYVRKRPTQVGETSFIHSKNRPWFALSRQSQEKAMVYTLGLFIYCVFEGLSSVRPSLAYRFPIEPVINFPDFCRTPIGIQRLVRQCTSDAPQWQLSDSPPRRKVVRMAGSLIYTSTVPSATRQPPHSEQMPEHALLRHQ</sequence>
<dbReference type="GO" id="GO:0004672">
    <property type="term" value="F:protein kinase activity"/>
    <property type="evidence" value="ECO:0007669"/>
    <property type="project" value="InterPro"/>
</dbReference>
<feature type="region of interest" description="Disordered" evidence="1">
    <location>
        <begin position="506"/>
        <end position="528"/>
    </location>
</feature>
<reference evidence="3" key="1">
    <citation type="journal article" date="2023" name="Mol. Phylogenet. Evol.">
        <title>Genome-scale phylogeny and comparative genomics of the fungal order Sordariales.</title>
        <authorList>
            <person name="Hensen N."/>
            <person name="Bonometti L."/>
            <person name="Westerberg I."/>
            <person name="Brannstrom I.O."/>
            <person name="Guillou S."/>
            <person name="Cros-Aarteil S."/>
            <person name="Calhoun S."/>
            <person name="Haridas S."/>
            <person name="Kuo A."/>
            <person name="Mondo S."/>
            <person name="Pangilinan J."/>
            <person name="Riley R."/>
            <person name="LaButti K."/>
            <person name="Andreopoulos B."/>
            <person name="Lipzen A."/>
            <person name="Chen C."/>
            <person name="Yan M."/>
            <person name="Daum C."/>
            <person name="Ng V."/>
            <person name="Clum A."/>
            <person name="Steindorff A."/>
            <person name="Ohm R.A."/>
            <person name="Martin F."/>
            <person name="Silar P."/>
            <person name="Natvig D.O."/>
            <person name="Lalanne C."/>
            <person name="Gautier V."/>
            <person name="Ament-Velasquez S.L."/>
            <person name="Kruys A."/>
            <person name="Hutchinson M.I."/>
            <person name="Powell A.J."/>
            <person name="Barry K."/>
            <person name="Miller A.N."/>
            <person name="Grigoriev I.V."/>
            <person name="Debuchy R."/>
            <person name="Gladieux P."/>
            <person name="Hiltunen Thoren M."/>
            <person name="Johannesson H."/>
        </authorList>
    </citation>
    <scope>NUCLEOTIDE SEQUENCE</scope>
    <source>
        <strain evidence="3">PSN293</strain>
    </source>
</reference>
<dbReference type="InterPro" id="IPR011009">
    <property type="entry name" value="Kinase-like_dom_sf"/>
</dbReference>
<dbReference type="AlphaFoldDB" id="A0AAN6XY26"/>
<name>A0AAN6XY26_9PEZI</name>
<evidence type="ECO:0000313" key="3">
    <source>
        <dbReference type="EMBL" id="KAK4208753.1"/>
    </source>
</evidence>
<organism evidence="3 4">
    <name type="scientific">Rhypophila decipiens</name>
    <dbReference type="NCBI Taxonomy" id="261697"/>
    <lineage>
        <taxon>Eukaryota</taxon>
        <taxon>Fungi</taxon>
        <taxon>Dikarya</taxon>
        <taxon>Ascomycota</taxon>
        <taxon>Pezizomycotina</taxon>
        <taxon>Sordariomycetes</taxon>
        <taxon>Sordariomycetidae</taxon>
        <taxon>Sordariales</taxon>
        <taxon>Naviculisporaceae</taxon>
        <taxon>Rhypophila</taxon>
    </lineage>
</organism>
<dbReference type="SMART" id="SM00220">
    <property type="entry name" value="S_TKc"/>
    <property type="match status" value="1"/>
</dbReference>
<accession>A0AAN6XY26</accession>